<evidence type="ECO:0000313" key="3">
    <source>
        <dbReference type="EMBL" id="MFD1930535.1"/>
    </source>
</evidence>
<comment type="caution">
    <text evidence="3">The sequence shown here is derived from an EMBL/GenBank/DDBJ whole genome shotgun (WGS) entry which is preliminary data.</text>
</comment>
<evidence type="ECO:0000259" key="2">
    <source>
        <dbReference type="Pfam" id="PF19955"/>
    </source>
</evidence>
<keyword evidence="4" id="KW-1185">Reference proteome</keyword>
<dbReference type="Pfam" id="PF12770">
    <property type="entry name" value="CHAT"/>
    <property type="match status" value="1"/>
</dbReference>
<dbReference type="InterPro" id="IPR024983">
    <property type="entry name" value="CHAT_dom"/>
</dbReference>
<dbReference type="InterPro" id="IPR045430">
    <property type="entry name" value="EAD1"/>
</dbReference>
<dbReference type="Proteomes" id="UP001597368">
    <property type="component" value="Unassembled WGS sequence"/>
</dbReference>
<proteinExistence type="predicted"/>
<dbReference type="EMBL" id="JBHUFV010000003">
    <property type="protein sequence ID" value="MFD1930535.1"/>
    <property type="molecule type" value="Genomic_DNA"/>
</dbReference>
<gene>
    <name evidence="3" type="ORF">ACFSKW_03485</name>
</gene>
<reference evidence="4" key="1">
    <citation type="journal article" date="2019" name="Int. J. Syst. Evol. Microbiol.">
        <title>The Global Catalogue of Microorganisms (GCM) 10K type strain sequencing project: providing services to taxonomists for standard genome sequencing and annotation.</title>
        <authorList>
            <consortium name="The Broad Institute Genomics Platform"/>
            <consortium name="The Broad Institute Genome Sequencing Center for Infectious Disease"/>
            <person name="Wu L."/>
            <person name="Ma J."/>
        </authorList>
    </citation>
    <scope>NUCLEOTIDE SEQUENCE [LARGE SCALE GENOMIC DNA]</scope>
    <source>
        <strain evidence="4">ICMP 6774ER</strain>
    </source>
</reference>
<feature type="domain" description="Effector-associated" evidence="2">
    <location>
        <begin position="8"/>
        <end position="85"/>
    </location>
</feature>
<organism evidence="3 4">
    <name type="scientific">Nonomuraea mangrovi</name>
    <dbReference type="NCBI Taxonomy" id="2316207"/>
    <lineage>
        <taxon>Bacteria</taxon>
        <taxon>Bacillati</taxon>
        <taxon>Actinomycetota</taxon>
        <taxon>Actinomycetes</taxon>
        <taxon>Streptosporangiales</taxon>
        <taxon>Streptosporangiaceae</taxon>
        <taxon>Nonomuraea</taxon>
    </lineage>
</organism>
<feature type="domain" description="CHAT" evidence="1">
    <location>
        <begin position="95"/>
        <end position="261"/>
    </location>
</feature>
<evidence type="ECO:0000259" key="1">
    <source>
        <dbReference type="Pfam" id="PF12770"/>
    </source>
</evidence>
<dbReference type="RefSeq" id="WP_379568999.1">
    <property type="nucleotide sequence ID" value="NZ_JBHUFV010000003.1"/>
</dbReference>
<accession>A0ABW4SNX9</accession>
<evidence type="ECO:0000313" key="4">
    <source>
        <dbReference type="Proteomes" id="UP001597368"/>
    </source>
</evidence>
<name>A0ABW4SNX9_9ACTN</name>
<sequence length="281" mass="29850">MLRESAFDTLGELYPDDDSSTLLLAALGATRARLPVRGARRARDYWLAVCQEVEKGAFAFTLDDLVARAAADYPGNAALRALAGEPLPERAWAAASGGRPLRVLCLMASPNDQDPLDLAEEQRRIQRAAERSGRVEVSARTAARTGDILPALLTVRPHVVHFAGHGDHEGLVFADTVHESATVTAEGLAAAFAATGPLRCVVLNACYTGEQAEIFRTAADAVTGSTQELPDAAAILFSEGFYLGLAEGAGTRKAFELGRARMALDGHDTSCLRYLDGEGEV</sequence>
<dbReference type="Pfam" id="PF19955">
    <property type="entry name" value="EAD1"/>
    <property type="match status" value="1"/>
</dbReference>
<protein>
    <submittedName>
        <fullName evidence="3">Effector-associated domain EAD1-containing protein</fullName>
    </submittedName>
</protein>